<dbReference type="Pfam" id="PF02899">
    <property type="entry name" value="Phage_int_SAM_1"/>
    <property type="match status" value="1"/>
</dbReference>
<evidence type="ECO:0000313" key="4">
    <source>
        <dbReference type="EMBL" id="MFC3928813.1"/>
    </source>
</evidence>
<feature type="domain" description="Core-binding (CB)" evidence="3">
    <location>
        <begin position="1"/>
        <end position="33"/>
    </location>
</feature>
<sequence length="92" mass="11114">MTKYLDHLYCYYLKSSTLKRKIASLKAFYRYLEEQNIISENPFHHKRFRFKSEKILPKTIPLMDLKNSFIIFNTNLQLLKQSTPLKKLTINN</sequence>
<dbReference type="PROSITE" id="PS51900">
    <property type="entry name" value="CB"/>
    <property type="match status" value="1"/>
</dbReference>
<keyword evidence="5" id="KW-1185">Reference proteome</keyword>
<name>A0ABV8CY23_9STRE</name>
<dbReference type="EMBL" id="JBHRZV010000052">
    <property type="protein sequence ID" value="MFC3928813.1"/>
    <property type="molecule type" value="Genomic_DNA"/>
</dbReference>
<comment type="caution">
    <text evidence="4">The sequence shown here is derived from an EMBL/GenBank/DDBJ whole genome shotgun (WGS) entry which is preliminary data.</text>
</comment>
<dbReference type="InterPro" id="IPR044068">
    <property type="entry name" value="CB"/>
</dbReference>
<dbReference type="RefSeq" id="WP_380427704.1">
    <property type="nucleotide sequence ID" value="NZ_JBHRZV010000052.1"/>
</dbReference>
<evidence type="ECO:0000313" key="5">
    <source>
        <dbReference type="Proteomes" id="UP001595807"/>
    </source>
</evidence>
<accession>A0ABV8CY23</accession>
<proteinExistence type="predicted"/>
<evidence type="ECO:0000256" key="1">
    <source>
        <dbReference type="ARBA" id="ARBA00023125"/>
    </source>
</evidence>
<dbReference type="Proteomes" id="UP001595807">
    <property type="component" value="Unassembled WGS sequence"/>
</dbReference>
<reference evidence="5" key="1">
    <citation type="journal article" date="2019" name="Int. J. Syst. Evol. Microbiol.">
        <title>The Global Catalogue of Microorganisms (GCM) 10K type strain sequencing project: providing services to taxonomists for standard genome sequencing and annotation.</title>
        <authorList>
            <consortium name="The Broad Institute Genomics Platform"/>
            <consortium name="The Broad Institute Genome Sequencing Center for Infectious Disease"/>
            <person name="Wu L."/>
            <person name="Ma J."/>
        </authorList>
    </citation>
    <scope>NUCLEOTIDE SEQUENCE [LARGE SCALE GENOMIC DNA]</scope>
    <source>
        <strain evidence="5">CCUG 67170</strain>
    </source>
</reference>
<dbReference type="InterPro" id="IPR004107">
    <property type="entry name" value="Integrase_SAM-like_N"/>
</dbReference>
<evidence type="ECO:0000256" key="2">
    <source>
        <dbReference type="PROSITE-ProRule" id="PRU01248"/>
    </source>
</evidence>
<dbReference type="InterPro" id="IPR010998">
    <property type="entry name" value="Integrase_recombinase_N"/>
</dbReference>
<organism evidence="4 5">
    <name type="scientific">Streptococcus caprae</name>
    <dbReference type="NCBI Taxonomy" id="1640501"/>
    <lineage>
        <taxon>Bacteria</taxon>
        <taxon>Bacillati</taxon>
        <taxon>Bacillota</taxon>
        <taxon>Bacilli</taxon>
        <taxon>Lactobacillales</taxon>
        <taxon>Streptococcaceae</taxon>
        <taxon>Streptococcus</taxon>
    </lineage>
</organism>
<evidence type="ECO:0000259" key="3">
    <source>
        <dbReference type="PROSITE" id="PS51900"/>
    </source>
</evidence>
<keyword evidence="1 2" id="KW-0238">DNA-binding</keyword>
<dbReference type="Gene3D" id="1.10.150.130">
    <property type="match status" value="1"/>
</dbReference>
<gene>
    <name evidence="4" type="ORF">ACFORF_09640</name>
</gene>
<protein>
    <submittedName>
        <fullName evidence="4">Site-specific integrase</fullName>
    </submittedName>
</protein>
<dbReference type="SUPFAM" id="SSF47823">
    <property type="entry name" value="lambda integrase-like, N-terminal domain"/>
    <property type="match status" value="1"/>
</dbReference>